<evidence type="ECO:0000313" key="3">
    <source>
        <dbReference type="Proteomes" id="UP000016569"/>
    </source>
</evidence>
<dbReference type="AlphaFoldDB" id="A0A8E0KHN3"/>
<accession>A0A8E0KHN3</accession>
<keyword evidence="2" id="KW-0418">Kinase</keyword>
<dbReference type="Proteomes" id="UP000016569">
    <property type="component" value="Unassembled WGS sequence"/>
</dbReference>
<sequence>MAHACAAALRLPDRGWSGVLLTGPSGAGKSDLLLRLMDHGWRAVADDYAQVWRSQQRLYARAPDRIFGRMEIRGLGITPIPALPFSRVDLIVRCVDQPPERLPEPAFQSLADVPVPTIDIQALNASAPARLAVALRALGAGRPLAY</sequence>
<organism evidence="2 3">
    <name type="scientific">Brevundimonas abyssalis TAR-001</name>
    <dbReference type="NCBI Taxonomy" id="1391729"/>
    <lineage>
        <taxon>Bacteria</taxon>
        <taxon>Pseudomonadati</taxon>
        <taxon>Pseudomonadota</taxon>
        <taxon>Alphaproteobacteria</taxon>
        <taxon>Caulobacterales</taxon>
        <taxon>Caulobacteraceae</taxon>
        <taxon>Brevundimonas</taxon>
    </lineage>
</organism>
<feature type="domain" description="HPr kinase/phosphorylase C-terminal" evidence="1">
    <location>
        <begin position="18"/>
        <end position="81"/>
    </location>
</feature>
<proteinExistence type="predicted"/>
<dbReference type="GO" id="GO:0005524">
    <property type="term" value="F:ATP binding"/>
    <property type="evidence" value="ECO:0007669"/>
    <property type="project" value="InterPro"/>
</dbReference>
<comment type="caution">
    <text evidence="2">The sequence shown here is derived from an EMBL/GenBank/DDBJ whole genome shotgun (WGS) entry which is preliminary data.</text>
</comment>
<gene>
    <name evidence="2" type="ORF">MBEBAB_0593</name>
</gene>
<evidence type="ECO:0000259" key="1">
    <source>
        <dbReference type="Pfam" id="PF07475"/>
    </source>
</evidence>
<dbReference type="GO" id="GO:0006109">
    <property type="term" value="P:regulation of carbohydrate metabolic process"/>
    <property type="evidence" value="ECO:0007669"/>
    <property type="project" value="InterPro"/>
</dbReference>
<dbReference type="InterPro" id="IPR027417">
    <property type="entry name" value="P-loop_NTPase"/>
</dbReference>
<dbReference type="Pfam" id="PF07475">
    <property type="entry name" value="Hpr_kinase_C"/>
    <property type="match status" value="1"/>
</dbReference>
<dbReference type="CDD" id="cd01918">
    <property type="entry name" value="HprK_C"/>
    <property type="match status" value="1"/>
</dbReference>
<dbReference type="SUPFAM" id="SSF53795">
    <property type="entry name" value="PEP carboxykinase-like"/>
    <property type="match status" value="1"/>
</dbReference>
<evidence type="ECO:0000313" key="2">
    <source>
        <dbReference type="EMBL" id="GAD58343.1"/>
    </source>
</evidence>
<dbReference type="EMBL" id="BATC01000006">
    <property type="protein sequence ID" value="GAD58343.1"/>
    <property type="molecule type" value="Genomic_DNA"/>
</dbReference>
<protein>
    <submittedName>
        <fullName evidence="2">HPr kinase/phosphorylase</fullName>
    </submittedName>
</protein>
<reference evidence="3" key="1">
    <citation type="journal article" date="2013" name="Genome Announc.">
        <title>Draft Genome Sequence of the Dimorphic Prosthecate Bacterium Brevundimonas abyssalis TAR-001T.</title>
        <authorList>
            <person name="Tsubouchi T."/>
            <person name="Nishi S."/>
            <person name="Usui K."/>
            <person name="Shimane Y."/>
            <person name="Takaki Y."/>
            <person name="Maruyama T."/>
            <person name="Hatada Y."/>
        </authorList>
    </citation>
    <scope>NUCLEOTIDE SEQUENCE [LARGE SCALE GENOMIC DNA]</scope>
    <source>
        <strain evidence="3">TAR-001</strain>
    </source>
</reference>
<dbReference type="GO" id="GO:0000155">
    <property type="term" value="F:phosphorelay sensor kinase activity"/>
    <property type="evidence" value="ECO:0007669"/>
    <property type="project" value="InterPro"/>
</dbReference>
<dbReference type="Gene3D" id="3.40.50.300">
    <property type="entry name" value="P-loop containing nucleotide triphosphate hydrolases"/>
    <property type="match status" value="1"/>
</dbReference>
<dbReference type="InterPro" id="IPR011104">
    <property type="entry name" value="Hpr_kin/Pase_C"/>
</dbReference>
<name>A0A8E0KHN3_9CAUL</name>
<keyword evidence="2" id="KW-0808">Transferase</keyword>
<keyword evidence="3" id="KW-1185">Reference proteome</keyword>